<dbReference type="InterPro" id="IPR025420">
    <property type="entry name" value="DUF4143"/>
</dbReference>
<evidence type="ECO:0000313" key="4">
    <source>
        <dbReference type="EMBL" id="RDU47896.1"/>
    </source>
</evidence>
<dbReference type="PANTHER" id="PTHR42990:SF1">
    <property type="entry name" value="AAA+ ATPASE DOMAIN-CONTAINING PROTEIN"/>
    <property type="match status" value="1"/>
</dbReference>
<sequence length="382" mass="43310">MNEILSRIPLEFYRYKYNQIDWDSRLVGITGPRGVGKSTMVLQHIKKHQTDGSHLYISADHIYFSTHTLVGLADDFVKEGGTNLYIDEAHKYKGWSRELKQIYDVHPDLRIVFTGSSVLDIQKGEADLSRRALMYHLQGLSFREYLEMFYQFKVPVYTLEEILAHQVVVPGLSHPLPLFREYLAKGYYPFSGEGGFELRMGQVISQTIESDIPQYADMKASTARKLKQMLSIVSGLAPYKPNSENLAVEIGVSKNNVPEYLVYLEKAGMIGQLRDCTGGLRGLGKVEKVYIDNPSLMTVLAGGKPDIGNLRETFFYNQMRVANDILSSKESDFVIGKYTFEIGGHNKGRKQIENLPNGIIVKDDIEFGHGIVLPLWQFGFNY</sequence>
<dbReference type="InterPro" id="IPR027417">
    <property type="entry name" value="P-loop_NTPase"/>
</dbReference>
<protein>
    <submittedName>
        <fullName evidence="4">ATP-binding protein</fullName>
    </submittedName>
</protein>
<comment type="caution">
    <text evidence="4">The sequence shown here is derived from an EMBL/GenBank/DDBJ whole genome shotgun (WGS) entry which is preliminary data.</text>
</comment>
<proteinExistence type="predicted"/>
<name>A0A3D8HA75_9BACT</name>
<evidence type="ECO:0000313" key="5">
    <source>
        <dbReference type="Proteomes" id="UP000256321"/>
    </source>
</evidence>
<organism evidence="4 5">
    <name type="scientific">Parabacteroides acidifaciens</name>
    <dbReference type="NCBI Taxonomy" id="2290935"/>
    <lineage>
        <taxon>Bacteria</taxon>
        <taxon>Pseudomonadati</taxon>
        <taxon>Bacteroidota</taxon>
        <taxon>Bacteroidia</taxon>
        <taxon>Bacteroidales</taxon>
        <taxon>Tannerellaceae</taxon>
        <taxon>Parabacteroides</taxon>
    </lineage>
</organism>
<keyword evidence="4" id="KW-0547">Nucleotide-binding</keyword>
<keyword evidence="4" id="KW-0067">ATP-binding</keyword>
<dbReference type="Pfam" id="PF13173">
    <property type="entry name" value="AAA_14"/>
    <property type="match status" value="1"/>
</dbReference>
<keyword evidence="6" id="KW-1185">Reference proteome</keyword>
<feature type="domain" description="DUF4143" evidence="2">
    <location>
        <begin position="209"/>
        <end position="324"/>
    </location>
</feature>
<feature type="domain" description="AAA" evidence="1">
    <location>
        <begin position="24"/>
        <end position="146"/>
    </location>
</feature>
<dbReference type="Proteomes" id="UP000256321">
    <property type="component" value="Unassembled WGS sequence"/>
</dbReference>
<dbReference type="PANTHER" id="PTHR42990">
    <property type="entry name" value="ATPASE"/>
    <property type="match status" value="1"/>
</dbReference>
<dbReference type="EMBL" id="QREV01000056">
    <property type="protein sequence ID" value="RDU47896.1"/>
    <property type="molecule type" value="Genomic_DNA"/>
</dbReference>
<dbReference type="SUPFAM" id="SSF52540">
    <property type="entry name" value="P-loop containing nucleoside triphosphate hydrolases"/>
    <property type="match status" value="1"/>
</dbReference>
<dbReference type="AlphaFoldDB" id="A0A3D8HA75"/>
<reference evidence="4 5" key="1">
    <citation type="submission" date="2018-07" db="EMBL/GenBank/DDBJ databases">
        <title>Parabacteroides acidifaciens nov. sp., isolated from human feces.</title>
        <authorList>
            <person name="Wang Y.J."/>
        </authorList>
    </citation>
    <scope>NUCLEOTIDE SEQUENCE [LARGE SCALE GENOMIC DNA]</scope>
    <source>
        <strain evidence="4 5">426-9</strain>
    </source>
</reference>
<gene>
    <name evidence="4" type="ORF">DWU89_17250</name>
    <name evidence="3" type="ORF">H8784_16845</name>
</gene>
<dbReference type="EMBL" id="JACRTI010000056">
    <property type="protein sequence ID" value="MBC8603383.1"/>
    <property type="molecule type" value="Genomic_DNA"/>
</dbReference>
<evidence type="ECO:0000313" key="6">
    <source>
        <dbReference type="Proteomes" id="UP000629596"/>
    </source>
</evidence>
<reference evidence="3 6" key="2">
    <citation type="submission" date="2020-08" db="EMBL/GenBank/DDBJ databases">
        <title>Genome public.</title>
        <authorList>
            <person name="Liu C."/>
            <person name="Sun Q."/>
        </authorList>
    </citation>
    <scope>NUCLEOTIDE SEQUENCE [LARGE SCALE GENOMIC DNA]</scope>
    <source>
        <strain evidence="3 6">426_9</strain>
    </source>
</reference>
<evidence type="ECO:0000259" key="1">
    <source>
        <dbReference type="Pfam" id="PF13173"/>
    </source>
</evidence>
<dbReference type="InterPro" id="IPR041682">
    <property type="entry name" value="AAA_14"/>
</dbReference>
<evidence type="ECO:0000313" key="3">
    <source>
        <dbReference type="EMBL" id="MBC8603383.1"/>
    </source>
</evidence>
<evidence type="ECO:0000259" key="2">
    <source>
        <dbReference type="Pfam" id="PF13635"/>
    </source>
</evidence>
<dbReference type="Proteomes" id="UP000629596">
    <property type="component" value="Unassembled WGS sequence"/>
</dbReference>
<dbReference type="GO" id="GO:0005524">
    <property type="term" value="F:ATP binding"/>
    <property type="evidence" value="ECO:0007669"/>
    <property type="project" value="UniProtKB-KW"/>
</dbReference>
<dbReference type="Pfam" id="PF13635">
    <property type="entry name" value="DUF4143"/>
    <property type="match status" value="1"/>
</dbReference>
<accession>A0A3D8HA75</accession>